<dbReference type="SMART" id="SM00448">
    <property type="entry name" value="REC"/>
    <property type="match status" value="1"/>
</dbReference>
<dbReference type="eggNOG" id="COG3279">
    <property type="taxonomic scope" value="Bacteria"/>
</dbReference>
<dbReference type="EMBL" id="CP002305">
    <property type="protein sequence ID" value="ADQ18280.1"/>
    <property type="molecule type" value="Genomic_DNA"/>
</dbReference>
<protein>
    <submittedName>
        <fullName evidence="5">Two component transcriptional regulator, LytTR family</fullName>
    </submittedName>
</protein>
<dbReference type="KEGG" id="lby:Lbys_2618"/>
<dbReference type="HOGENOM" id="CLU_000445_14_1_10"/>
<dbReference type="PANTHER" id="PTHR44591:SF21">
    <property type="entry name" value="TWO-COMPONENT RESPONSE REGULATOR"/>
    <property type="match status" value="1"/>
</dbReference>
<keyword evidence="6" id="KW-1185">Reference proteome</keyword>
<evidence type="ECO:0000256" key="2">
    <source>
        <dbReference type="PROSITE-ProRule" id="PRU00169"/>
    </source>
</evidence>
<dbReference type="InterPro" id="IPR050595">
    <property type="entry name" value="Bact_response_regulator"/>
</dbReference>
<dbReference type="Gene3D" id="3.40.50.2300">
    <property type="match status" value="1"/>
</dbReference>
<dbReference type="SUPFAM" id="SSF52172">
    <property type="entry name" value="CheY-like"/>
    <property type="match status" value="1"/>
</dbReference>
<dbReference type="GO" id="GO:0003677">
    <property type="term" value="F:DNA binding"/>
    <property type="evidence" value="ECO:0007669"/>
    <property type="project" value="InterPro"/>
</dbReference>
<dbReference type="STRING" id="649349.Lbys_2618"/>
<dbReference type="Pfam" id="PF04397">
    <property type="entry name" value="LytTR"/>
    <property type="match status" value="1"/>
</dbReference>
<feature type="domain" description="Response regulatory" evidence="3">
    <location>
        <begin position="3"/>
        <end position="116"/>
    </location>
</feature>
<evidence type="ECO:0000313" key="5">
    <source>
        <dbReference type="EMBL" id="ADQ18280.1"/>
    </source>
</evidence>
<dbReference type="InterPro" id="IPR007492">
    <property type="entry name" value="LytTR_DNA-bd_dom"/>
</dbReference>
<dbReference type="PROSITE" id="PS50110">
    <property type="entry name" value="RESPONSE_REGULATORY"/>
    <property type="match status" value="1"/>
</dbReference>
<dbReference type="SMART" id="SM00850">
    <property type="entry name" value="LytTR"/>
    <property type="match status" value="1"/>
</dbReference>
<evidence type="ECO:0000256" key="1">
    <source>
        <dbReference type="ARBA" id="ARBA00022553"/>
    </source>
</evidence>
<dbReference type="PROSITE" id="PS50930">
    <property type="entry name" value="HTH_LYTTR"/>
    <property type="match status" value="1"/>
</dbReference>
<keyword evidence="1 2" id="KW-0597">Phosphoprotein</keyword>
<dbReference type="Gene3D" id="2.40.50.1020">
    <property type="entry name" value="LytTr DNA-binding domain"/>
    <property type="match status" value="1"/>
</dbReference>
<dbReference type="Pfam" id="PF00072">
    <property type="entry name" value="Response_reg"/>
    <property type="match status" value="1"/>
</dbReference>
<name>E4RZN7_LEAB4</name>
<accession>E4RZN7</accession>
<dbReference type="GO" id="GO:0000160">
    <property type="term" value="P:phosphorelay signal transduction system"/>
    <property type="evidence" value="ECO:0007669"/>
    <property type="project" value="InterPro"/>
</dbReference>
<feature type="modified residue" description="4-aspartylphosphate" evidence="2">
    <location>
        <position position="52"/>
    </location>
</feature>
<gene>
    <name evidence="5" type="ordered locus">Lbys_2618</name>
</gene>
<dbReference type="InterPro" id="IPR001789">
    <property type="entry name" value="Sig_transdc_resp-reg_receiver"/>
</dbReference>
<dbReference type="OrthoDB" id="1646880at2"/>
<feature type="domain" description="HTH LytTR-type" evidence="4">
    <location>
        <begin position="127"/>
        <end position="224"/>
    </location>
</feature>
<proteinExistence type="predicted"/>
<evidence type="ECO:0000313" key="6">
    <source>
        <dbReference type="Proteomes" id="UP000007435"/>
    </source>
</evidence>
<evidence type="ECO:0000259" key="4">
    <source>
        <dbReference type="PROSITE" id="PS50930"/>
    </source>
</evidence>
<organism evidence="5 6">
    <name type="scientific">Leadbetterella byssophila (strain DSM 17132 / JCM 16389 / KACC 11308 / NBRC 106382 / 4M15)</name>
    <dbReference type="NCBI Taxonomy" id="649349"/>
    <lineage>
        <taxon>Bacteria</taxon>
        <taxon>Pseudomonadati</taxon>
        <taxon>Bacteroidota</taxon>
        <taxon>Cytophagia</taxon>
        <taxon>Cytophagales</taxon>
        <taxon>Leadbetterellaceae</taxon>
        <taxon>Leadbetterella</taxon>
    </lineage>
</organism>
<reference evidence="5 6" key="2">
    <citation type="journal article" date="2011" name="Stand. Genomic Sci.">
        <title>Complete genome sequence of Leadbetterella byssophila type strain (4M15).</title>
        <authorList>
            <person name="Abt B."/>
            <person name="Teshima H."/>
            <person name="Lucas S."/>
            <person name="Lapidus A."/>
            <person name="Del Rio T.G."/>
            <person name="Nolan M."/>
            <person name="Tice H."/>
            <person name="Cheng J.F."/>
            <person name="Pitluck S."/>
            <person name="Liolios K."/>
            <person name="Pagani I."/>
            <person name="Ivanova N."/>
            <person name="Mavromatis K."/>
            <person name="Pati A."/>
            <person name="Tapia R."/>
            <person name="Han C."/>
            <person name="Goodwin L."/>
            <person name="Chen A."/>
            <person name="Palaniappan K."/>
            <person name="Land M."/>
            <person name="Hauser L."/>
            <person name="Chang Y.J."/>
            <person name="Jeffries C.D."/>
            <person name="Rohde M."/>
            <person name="Goker M."/>
            <person name="Tindall B.J."/>
            <person name="Detter J.C."/>
            <person name="Woyke T."/>
            <person name="Bristow J."/>
            <person name="Eisen J.A."/>
            <person name="Markowitz V."/>
            <person name="Hugenholtz P."/>
            <person name="Klenk H.P."/>
            <person name="Kyrpides N.C."/>
        </authorList>
    </citation>
    <scope>NUCLEOTIDE SEQUENCE [LARGE SCALE GENOMIC DNA]</scope>
    <source>
        <strain evidence="6">DSM 17132 / JCM 16389 / KACC 11308 / NBRC 106382 / 4M15</strain>
    </source>
</reference>
<dbReference type="Proteomes" id="UP000007435">
    <property type="component" value="Chromosome"/>
</dbReference>
<reference key="1">
    <citation type="submission" date="2010-11" db="EMBL/GenBank/DDBJ databases">
        <title>The complete genome of Leadbetterella byssophila DSM 17132.</title>
        <authorList>
            <consortium name="US DOE Joint Genome Institute (JGI-PGF)"/>
            <person name="Lucas S."/>
            <person name="Copeland A."/>
            <person name="Lapidus A."/>
            <person name="Glavina del Rio T."/>
            <person name="Dalin E."/>
            <person name="Tice H."/>
            <person name="Bruce D."/>
            <person name="Goodwin L."/>
            <person name="Pitluck S."/>
            <person name="Kyrpides N."/>
            <person name="Mavromatis K."/>
            <person name="Ivanova N."/>
            <person name="Teshima H."/>
            <person name="Brettin T."/>
            <person name="Detter J.C."/>
            <person name="Han C."/>
            <person name="Tapia R."/>
            <person name="Land M."/>
            <person name="Hauser L."/>
            <person name="Markowitz V."/>
            <person name="Cheng J.-F."/>
            <person name="Hugenholtz P."/>
            <person name="Woyke T."/>
            <person name="Wu D."/>
            <person name="Tindall B."/>
            <person name="Pomrenke H.G."/>
            <person name="Brambilla E."/>
            <person name="Klenk H.-P."/>
            <person name="Eisen J.A."/>
        </authorList>
    </citation>
    <scope>NUCLEOTIDE SEQUENCE [LARGE SCALE GENOMIC DNA]</scope>
    <source>
        <strain>DSM 17132</strain>
    </source>
</reference>
<dbReference type="RefSeq" id="WP_013409317.1">
    <property type="nucleotide sequence ID" value="NC_014655.1"/>
</dbReference>
<dbReference type="AlphaFoldDB" id="E4RZN7"/>
<dbReference type="InterPro" id="IPR011006">
    <property type="entry name" value="CheY-like_superfamily"/>
</dbReference>
<sequence length="224" mass="25529">MKNILIVEDDFLNRRLIKKVLQEENYKVLEAMSADEALKVLKYEKVDLAILDIHLGKTDGISLGHLIKSQFAIPFLYLTAFETQDIVRKAIATTPMGYLTKPFKSVDLINTVELALRNSESGPSPFLIVKDEDLNVRVPLSRISFLESDGNYLLVHCEHEVYRYRSTIKQAMDTLPSIQFIQTHRAFLVNKEKISHFNSKQLIVDGKSVPVSKNFLAHVQEALN</sequence>
<dbReference type="PANTHER" id="PTHR44591">
    <property type="entry name" value="STRESS RESPONSE REGULATOR PROTEIN 1"/>
    <property type="match status" value="1"/>
</dbReference>
<evidence type="ECO:0000259" key="3">
    <source>
        <dbReference type="PROSITE" id="PS50110"/>
    </source>
</evidence>